<dbReference type="AlphaFoldDB" id="A0A4V1N0R8"/>
<keyword evidence="1" id="KW-1133">Transmembrane helix</keyword>
<keyword evidence="1" id="KW-0812">Transmembrane</keyword>
<keyword evidence="3" id="KW-1185">Reference proteome</keyword>
<protein>
    <submittedName>
        <fullName evidence="2">DUF1501 domain-containing protein</fullName>
    </submittedName>
</protein>
<name>A0A4V1N0R8_9GAMM</name>
<dbReference type="Pfam" id="PF07394">
    <property type="entry name" value="DUF1501"/>
    <property type="match status" value="1"/>
</dbReference>
<dbReference type="Proteomes" id="UP000289784">
    <property type="component" value="Unassembled WGS sequence"/>
</dbReference>
<keyword evidence="1" id="KW-0472">Membrane</keyword>
<dbReference type="RefSeq" id="WP_129472212.1">
    <property type="nucleotide sequence ID" value="NZ_SAWZ01000010.1"/>
</dbReference>
<organism evidence="2 3">
    <name type="scientific">Pseudoxanthomonas composti</name>
    <dbReference type="NCBI Taxonomy" id="2137479"/>
    <lineage>
        <taxon>Bacteria</taxon>
        <taxon>Pseudomonadati</taxon>
        <taxon>Pseudomonadota</taxon>
        <taxon>Gammaproteobacteria</taxon>
        <taxon>Lysobacterales</taxon>
        <taxon>Lysobacteraceae</taxon>
        <taxon>Pseudoxanthomonas</taxon>
    </lineage>
</organism>
<dbReference type="PROSITE" id="PS51318">
    <property type="entry name" value="TAT"/>
    <property type="match status" value="1"/>
</dbReference>
<evidence type="ECO:0000256" key="1">
    <source>
        <dbReference type="SAM" id="Phobius"/>
    </source>
</evidence>
<accession>A0A4V1N0R8</accession>
<dbReference type="OrthoDB" id="9779968at2"/>
<dbReference type="PANTHER" id="PTHR43737:SF1">
    <property type="entry name" value="DUF1501 DOMAIN-CONTAINING PROTEIN"/>
    <property type="match status" value="1"/>
</dbReference>
<gene>
    <name evidence="2" type="ORF">EPA99_15805</name>
</gene>
<evidence type="ECO:0000313" key="3">
    <source>
        <dbReference type="Proteomes" id="UP000289784"/>
    </source>
</evidence>
<comment type="caution">
    <text evidence="2">The sequence shown here is derived from an EMBL/GenBank/DDBJ whole genome shotgun (WGS) entry which is preliminary data.</text>
</comment>
<reference evidence="2 3" key="1">
    <citation type="submission" date="2019-01" db="EMBL/GenBank/DDBJ databases">
        <title>Pseudoxanthomonas composti sp. nov., isolated from compost.</title>
        <authorList>
            <person name="Yang G."/>
        </authorList>
    </citation>
    <scope>NUCLEOTIDE SEQUENCE [LARGE SCALE GENOMIC DNA]</scope>
    <source>
        <strain evidence="2 3">GSS15</strain>
    </source>
</reference>
<dbReference type="PANTHER" id="PTHR43737">
    <property type="entry name" value="BLL7424 PROTEIN"/>
    <property type="match status" value="1"/>
</dbReference>
<feature type="transmembrane region" description="Helical" evidence="1">
    <location>
        <begin position="12"/>
        <end position="29"/>
    </location>
</feature>
<evidence type="ECO:0000313" key="2">
    <source>
        <dbReference type="EMBL" id="RXR01394.1"/>
    </source>
</evidence>
<dbReference type="InterPro" id="IPR006311">
    <property type="entry name" value="TAT_signal"/>
</dbReference>
<dbReference type="EMBL" id="SAWZ01000010">
    <property type="protein sequence ID" value="RXR01394.1"/>
    <property type="molecule type" value="Genomic_DNA"/>
</dbReference>
<proteinExistence type="predicted"/>
<sequence length="480" mass="50517">MSHSTREDRRSFLRGLSTMLAGGAAYALLPQLELAGRAVAAEAPGDYRAMVCIFLFGGSDSYNMLIPHASGEYDIYNASRGGVYDATSNPFGLGIARDALLQVTDPFGKTWGLHPSCGGMKSLFDAGELAFLANIGTLATPVTKDEVNKKTKQLPSYLYSHNDQQKQWMGGSSFQSMSTGWGGRAADRLKGLNTGTPALPPGISLAGNNLYQLGASTLPYAVASSGPTATRRFSATGNAADKIRDQALQALIQRDYTPALTDQYGVVSDSAIQLNLRLQTALLPANGGDIATVFPSNNGLASQLRMIARLIKAGRSSAIGHRRQVFFASMGGFDTHQNQMAPNGHGALLGQLGDALAAFRTALAEINSLNDVVTFSMSDFGRTLNSNGNGTDHAWGGVQLVMGGSAANGGPLQGGRVWGDYPLLELNGPQSLGRGRMIPTMSVGQLGATVSSWFGVGNSELQTIFPGLNNFATARLPFLG</sequence>
<dbReference type="InterPro" id="IPR010869">
    <property type="entry name" value="DUF1501"/>
</dbReference>